<protein>
    <recommendedName>
        <fullName evidence="6">DNA replication terminus site-binding protein</fullName>
    </recommendedName>
</protein>
<evidence type="ECO:0000256" key="3">
    <source>
        <dbReference type="ARBA" id="ARBA00023125"/>
    </source>
</evidence>
<dbReference type="GO" id="GO:0003677">
    <property type="term" value="F:DNA binding"/>
    <property type="evidence" value="ECO:0007669"/>
    <property type="project" value="UniProtKB-KW"/>
</dbReference>
<dbReference type="Pfam" id="PF05472">
    <property type="entry name" value="Ter"/>
    <property type="match status" value="1"/>
</dbReference>
<dbReference type="InterPro" id="IPR036384">
    <property type="entry name" value="Tus_sf"/>
</dbReference>
<evidence type="ECO:0000313" key="5">
    <source>
        <dbReference type="Proteomes" id="UP000546173"/>
    </source>
</evidence>
<dbReference type="Gene3D" id="3.30.54.10">
    <property type="match status" value="1"/>
</dbReference>
<dbReference type="EMBL" id="JACMYH010000001">
    <property type="protein sequence ID" value="MBC2677232.1"/>
    <property type="molecule type" value="Genomic_DNA"/>
</dbReference>
<keyword evidence="5" id="KW-1185">Reference proteome</keyword>
<evidence type="ECO:0008006" key="6">
    <source>
        <dbReference type="Google" id="ProtNLM"/>
    </source>
</evidence>
<dbReference type="AlphaFoldDB" id="A0A7X1G2G7"/>
<keyword evidence="2" id="KW-0235">DNA replication</keyword>
<gene>
    <name evidence="4" type="ORF">H7993_02410</name>
</gene>
<comment type="caution">
    <text evidence="4">The sequence shown here is derived from an EMBL/GenBank/DDBJ whole genome shotgun (WGS) entry which is preliminary data.</text>
</comment>
<evidence type="ECO:0000313" key="4">
    <source>
        <dbReference type="EMBL" id="MBC2677232.1"/>
    </source>
</evidence>
<dbReference type="RefSeq" id="WP_185793311.1">
    <property type="nucleotide sequence ID" value="NZ_JACMYH010000001.1"/>
</dbReference>
<evidence type="ECO:0000256" key="1">
    <source>
        <dbReference type="ARBA" id="ARBA00022490"/>
    </source>
</evidence>
<proteinExistence type="predicted"/>
<dbReference type="InterPro" id="IPR036381">
    <property type="entry name" value="Tus_dom1"/>
</dbReference>
<evidence type="ECO:0000256" key="2">
    <source>
        <dbReference type="ARBA" id="ARBA00022705"/>
    </source>
</evidence>
<reference evidence="4 5" key="1">
    <citation type="submission" date="2020-08" db="EMBL/GenBank/DDBJ databases">
        <title>Pseudomonas sp. nov.</title>
        <authorList>
            <person name="Gieschler S."/>
            <person name="Fiedler G."/>
            <person name="Brinks E."/>
            <person name="Boehnlein C."/>
            <person name="Franz C.M.A.P."/>
            <person name="Kabisch J."/>
        </authorList>
    </citation>
    <scope>NUCLEOTIDE SEQUENCE [LARGE SCALE GENOMIC DNA]</scope>
    <source>
        <strain evidence="4 5">MBT-2</strain>
    </source>
</reference>
<dbReference type="SUPFAM" id="SSF56596">
    <property type="entry name" value="Replication terminator protein (Tus)"/>
    <property type="match status" value="1"/>
</dbReference>
<dbReference type="Gene3D" id="3.50.14.10">
    <property type="entry name" value="Replication terminator Tus, domain 1 superfamily/Replication terminator Tus"/>
    <property type="match status" value="1"/>
</dbReference>
<dbReference type="InterPro" id="IPR008865">
    <property type="entry name" value="DNA_replication_term_site-bd"/>
</dbReference>
<sequence length="320" mass="35815">MDLHLSQTSAAIAMVNRLQAELTDLGEVLRTAADHVRVDAMFGLDFRPEDAVRNEPIEVRVLEGDEAVQAAFEALTSIWVKVGQHPRETLRVPGAIALPRTAIDKILQTNATRVELGKLIGAIDKTNDRRNVWNRFKGSGNGIVPKQALRLTNVLTAPSNINFYWDDTGSSGARKMAGDLLQEWHELLDQYHDKQATVHHSSEAAAENALVYGIDMLGKLDPQEQVAIRRLVQPHIRARVRNGDSKVKPIIAPVPFVYETGIAPPKIKPLSSYEPKVVIRKNTRLALLEEEPYVEAMNLYRYKDRHRVYGPLQKKSAEEG</sequence>
<dbReference type="GO" id="GO:0006274">
    <property type="term" value="P:DNA replication termination"/>
    <property type="evidence" value="ECO:0007669"/>
    <property type="project" value="InterPro"/>
</dbReference>
<keyword evidence="1" id="KW-0963">Cytoplasm</keyword>
<keyword evidence="3" id="KW-0238">DNA-binding</keyword>
<dbReference type="GO" id="GO:0005737">
    <property type="term" value="C:cytoplasm"/>
    <property type="evidence" value="ECO:0007669"/>
    <property type="project" value="InterPro"/>
</dbReference>
<dbReference type="Proteomes" id="UP000546173">
    <property type="component" value="Unassembled WGS sequence"/>
</dbReference>
<name>A0A7X1G2G7_9PSED</name>
<accession>A0A7X1G2G7</accession>
<organism evidence="4 5">
    <name type="scientific">Pseudomonas baltica</name>
    <dbReference type="NCBI Taxonomy" id="2762576"/>
    <lineage>
        <taxon>Bacteria</taxon>
        <taxon>Pseudomonadati</taxon>
        <taxon>Pseudomonadota</taxon>
        <taxon>Gammaproteobacteria</taxon>
        <taxon>Pseudomonadales</taxon>
        <taxon>Pseudomonadaceae</taxon>
        <taxon>Pseudomonas</taxon>
    </lineage>
</organism>